<keyword evidence="2" id="KW-1185">Reference proteome</keyword>
<dbReference type="GeneID" id="77936983"/>
<name>A0A5C1K7U2_9CAUD</name>
<sequence length="316" mass="34798">MGIKVQWGLTNDREAVTFDIFRSETKFDESTLPSVLVNVQGNIKEYDDTTAIRNKVYYYCIGSNFENGDVTYSKVVALANMPYTGFGPNTLRSGDYELGYFGEVPDFVLPGEITDLCGLSLLTDIRIPPVTDFIWHKFVVDGRIFMLPIRYVAYNLRWVDVYNAGCAWSTPGDHWDDLPAPVKTVVGTPTEQGKTVIIKNHSYRVGLPTFAGERSLASIAAGQAVYDQFNDLLGLTWDRLIAYASNINKPNLKTRVNSTSTNVVMTGGAPGSGIFMTRTFVGETQSILVRGAALINVSSTLVNSAAAFMPILELEL</sequence>
<evidence type="ECO:0000313" key="2">
    <source>
        <dbReference type="Proteomes" id="UP000322144"/>
    </source>
</evidence>
<dbReference type="KEGG" id="vg:77936983"/>
<dbReference type="Gene3D" id="2.60.40.10">
    <property type="entry name" value="Immunoglobulins"/>
    <property type="match status" value="1"/>
</dbReference>
<dbReference type="InterPro" id="IPR013783">
    <property type="entry name" value="Ig-like_fold"/>
</dbReference>
<organism evidence="1 2">
    <name type="scientific">Pseudomonas phage vB_PaeM_PS119XW</name>
    <dbReference type="NCBI Taxonomy" id="2601632"/>
    <lineage>
        <taxon>Viruses</taxon>
        <taxon>Duplodnaviria</taxon>
        <taxon>Heunggongvirae</taxon>
        <taxon>Uroviricota</taxon>
        <taxon>Caudoviricetes</taxon>
        <taxon>Chimalliviridae</taxon>
        <taxon>Pawinskivirus</taxon>
        <taxon>Pawinskivirus PS119XW</taxon>
    </lineage>
</organism>
<dbReference type="EMBL" id="MN103543">
    <property type="protein sequence ID" value="QEM41962.1"/>
    <property type="molecule type" value="Genomic_DNA"/>
</dbReference>
<dbReference type="Proteomes" id="UP000322144">
    <property type="component" value="Segment"/>
</dbReference>
<proteinExistence type="predicted"/>
<evidence type="ECO:0000313" key="1">
    <source>
        <dbReference type="EMBL" id="QEM41962.1"/>
    </source>
</evidence>
<accession>A0A5C1K7U2</accession>
<evidence type="ECO:0008006" key="3">
    <source>
        <dbReference type="Google" id="ProtNLM"/>
    </source>
</evidence>
<protein>
    <recommendedName>
        <fullName evidence="3">Virion structural protein</fullName>
    </recommendedName>
</protein>
<dbReference type="RefSeq" id="YP_010660973.1">
    <property type="nucleotide sequence ID" value="NC_070882.1"/>
</dbReference>
<reference evidence="1 2" key="1">
    <citation type="submission" date="2019-06" db="EMBL/GenBank/DDBJ databases">
        <title>A distant relative of Phikzvirus genus phages from a therapeutic phage collection.</title>
        <authorList>
            <person name="Hejnowicz M.S."/>
            <person name="Dabrowski K."/>
            <person name="Gawor J."/>
            <person name="Weber-Dabrowska B."/>
            <person name="Gromadka R."/>
            <person name="Lobocka M.B."/>
        </authorList>
    </citation>
    <scope>NUCLEOTIDE SEQUENCE [LARGE SCALE GENOMIC DNA]</scope>
</reference>